<evidence type="ECO:0000259" key="2">
    <source>
        <dbReference type="PROSITE" id="PS50011"/>
    </source>
</evidence>
<evidence type="ECO:0008006" key="6">
    <source>
        <dbReference type="Google" id="ProtNLM"/>
    </source>
</evidence>
<dbReference type="InterPro" id="IPR009003">
    <property type="entry name" value="Peptidase_S1_PA"/>
</dbReference>
<dbReference type="EMBL" id="CAJHUC010001550">
    <property type="protein sequence ID" value="CAD7701488.1"/>
    <property type="molecule type" value="Genomic_DNA"/>
</dbReference>
<dbReference type="InterPro" id="IPR043504">
    <property type="entry name" value="Peptidase_S1_PA_chymotrypsin"/>
</dbReference>
<evidence type="ECO:0000256" key="1">
    <source>
        <dbReference type="SAM" id="Phobius"/>
    </source>
</evidence>
<sequence>MDGTCVSTQDSIFSVVYTQSCGDWSVWRCPSLSGAVSLGSQGSAAASRARYPYAVSIQFGHPRGHSCSGVLVSKQWVLTSATCAQRLQTNRNPAVYVGAFNLASVDMDDGVQVRNFTKVFLHPRWDDNNKNVDNVAYNIAMILLDEAIVNVTVPLLANGTLSFNDGQRFPTIGWGPIDDSIFSDLPEELQETELAWLRNDQCQRGFHVLEDQGCPITGSGRIVSKMLCAWGGDGVDPCSGLCETGAPLLYVDTSVRILSEGDPTTDTVVGIFTSQMVICRPDVPLVYVSVGEFFGWIGEVQILTEEDDVDVAKIAVVSAGSVVGIIAVIAALLWWRSRRRGDHLPVSVLEVGEGKEGWPGMVTGKPANSSNVSGTVGDTMVSEKSPFEVGRQDVQWKWHKEQYSFFVLSRWMEGTVDVYENQVLGRGASSIAKKGMWDGTEVAVRFSEASSLEKEAQVLEEVRKLEHDNIIKIFGVNPSARSTGRYGSFIVMEMMHCSLRQVLQDPFCVMSLTYLQLVEVLLEVARGLVALHTLRPPVTHGDVKPGNILLSARKLDGRLKLAAKISDFDCSRQRAGGHVSNRLMGTRGYIAPELYWTAQASNVDGEKLDVYALGIVMLDCVGVGGGRAADDPSGMAQCCPKEILDLVHECVHEDARSRCALGDAMNRLQALLDDVRPWSEGRVKRKLSDLLEHATQGGPSMANDGNATAFSDCGMAYRDLLGMFIAIVQELKVVAVSEAASLEASQIVLQKREGSCYRAMVMAGCLSDSDAANNANGNSAQAPGDSIRVLGGFIWTLLSKGHQSGMCALEKTMGAHPDELVDFVSKLRGWEVAVSTEQLHGDCDSVSKELISLQSREWARSGVSCEDY</sequence>
<evidence type="ECO:0000313" key="4">
    <source>
        <dbReference type="EMBL" id="CAD7701488.1"/>
    </source>
</evidence>
<dbReference type="AlphaFoldDB" id="A0A8S1J6G8"/>
<evidence type="ECO:0000259" key="3">
    <source>
        <dbReference type="PROSITE" id="PS50240"/>
    </source>
</evidence>
<dbReference type="Proteomes" id="UP000708148">
    <property type="component" value="Unassembled WGS sequence"/>
</dbReference>
<dbReference type="Pfam" id="PF00069">
    <property type="entry name" value="Pkinase"/>
    <property type="match status" value="1"/>
</dbReference>
<dbReference type="SMART" id="SM00220">
    <property type="entry name" value="S_TKc"/>
    <property type="match status" value="1"/>
</dbReference>
<accession>A0A8S1J6G8</accession>
<dbReference type="Gene3D" id="2.40.10.10">
    <property type="entry name" value="Trypsin-like serine proteases"/>
    <property type="match status" value="1"/>
</dbReference>
<dbReference type="PANTHER" id="PTHR44329">
    <property type="entry name" value="SERINE/THREONINE-PROTEIN KINASE TNNI3K-RELATED"/>
    <property type="match status" value="1"/>
</dbReference>
<protein>
    <recommendedName>
        <fullName evidence="6">Protein kinase domain-containing protein</fullName>
    </recommendedName>
</protein>
<gene>
    <name evidence="4" type="ORF">OSTQU699_LOCUS6847</name>
</gene>
<keyword evidence="1" id="KW-1133">Transmembrane helix</keyword>
<keyword evidence="5" id="KW-1185">Reference proteome</keyword>
<evidence type="ECO:0000313" key="5">
    <source>
        <dbReference type="Proteomes" id="UP000708148"/>
    </source>
</evidence>
<dbReference type="GO" id="GO:0005524">
    <property type="term" value="F:ATP binding"/>
    <property type="evidence" value="ECO:0007669"/>
    <property type="project" value="InterPro"/>
</dbReference>
<dbReference type="GO" id="GO:0006508">
    <property type="term" value="P:proteolysis"/>
    <property type="evidence" value="ECO:0007669"/>
    <property type="project" value="InterPro"/>
</dbReference>
<dbReference type="SUPFAM" id="SSF50494">
    <property type="entry name" value="Trypsin-like serine proteases"/>
    <property type="match status" value="1"/>
</dbReference>
<dbReference type="InterPro" id="IPR001254">
    <property type="entry name" value="Trypsin_dom"/>
</dbReference>
<dbReference type="GO" id="GO:0004252">
    <property type="term" value="F:serine-type endopeptidase activity"/>
    <property type="evidence" value="ECO:0007669"/>
    <property type="project" value="InterPro"/>
</dbReference>
<keyword evidence="1" id="KW-0472">Membrane</keyword>
<feature type="domain" description="Peptidase S1" evidence="3">
    <location>
        <begin position="37"/>
        <end position="302"/>
    </location>
</feature>
<dbReference type="PROSITE" id="PS50011">
    <property type="entry name" value="PROTEIN_KINASE_DOM"/>
    <property type="match status" value="1"/>
</dbReference>
<dbReference type="InterPro" id="IPR051681">
    <property type="entry name" value="Ser/Thr_Kinases-Pseudokinases"/>
</dbReference>
<dbReference type="PROSITE" id="PS00108">
    <property type="entry name" value="PROTEIN_KINASE_ST"/>
    <property type="match status" value="1"/>
</dbReference>
<dbReference type="SMART" id="SM00020">
    <property type="entry name" value="Tryp_SPc"/>
    <property type="match status" value="1"/>
</dbReference>
<feature type="transmembrane region" description="Helical" evidence="1">
    <location>
        <begin position="314"/>
        <end position="335"/>
    </location>
</feature>
<dbReference type="InterPro" id="IPR011009">
    <property type="entry name" value="Kinase-like_dom_sf"/>
</dbReference>
<dbReference type="InterPro" id="IPR000719">
    <property type="entry name" value="Prot_kinase_dom"/>
</dbReference>
<dbReference type="Gene3D" id="1.10.510.10">
    <property type="entry name" value="Transferase(Phosphotransferase) domain 1"/>
    <property type="match status" value="1"/>
</dbReference>
<reference evidence="4" key="1">
    <citation type="submission" date="2020-12" db="EMBL/GenBank/DDBJ databases">
        <authorList>
            <person name="Iha C."/>
        </authorList>
    </citation>
    <scope>NUCLEOTIDE SEQUENCE</scope>
</reference>
<proteinExistence type="predicted"/>
<keyword evidence="1" id="KW-0812">Transmembrane</keyword>
<dbReference type="PROSITE" id="PS50240">
    <property type="entry name" value="TRYPSIN_DOM"/>
    <property type="match status" value="1"/>
</dbReference>
<organism evidence="4 5">
    <name type="scientific">Ostreobium quekettii</name>
    <dbReference type="NCBI Taxonomy" id="121088"/>
    <lineage>
        <taxon>Eukaryota</taxon>
        <taxon>Viridiplantae</taxon>
        <taxon>Chlorophyta</taxon>
        <taxon>core chlorophytes</taxon>
        <taxon>Ulvophyceae</taxon>
        <taxon>TCBD clade</taxon>
        <taxon>Bryopsidales</taxon>
        <taxon>Ostreobineae</taxon>
        <taxon>Ostreobiaceae</taxon>
        <taxon>Ostreobium</taxon>
    </lineage>
</organism>
<dbReference type="Pfam" id="PF00089">
    <property type="entry name" value="Trypsin"/>
    <property type="match status" value="1"/>
</dbReference>
<dbReference type="InterPro" id="IPR008271">
    <property type="entry name" value="Ser/Thr_kinase_AS"/>
</dbReference>
<dbReference type="SUPFAM" id="SSF56112">
    <property type="entry name" value="Protein kinase-like (PK-like)"/>
    <property type="match status" value="1"/>
</dbReference>
<dbReference type="OrthoDB" id="4062651at2759"/>
<dbReference type="GO" id="GO:0004674">
    <property type="term" value="F:protein serine/threonine kinase activity"/>
    <property type="evidence" value="ECO:0007669"/>
    <property type="project" value="TreeGrafter"/>
</dbReference>
<name>A0A8S1J6G8_9CHLO</name>
<comment type="caution">
    <text evidence="4">The sequence shown here is derived from an EMBL/GenBank/DDBJ whole genome shotgun (WGS) entry which is preliminary data.</text>
</comment>
<feature type="domain" description="Protein kinase" evidence="2">
    <location>
        <begin position="418"/>
        <end position="672"/>
    </location>
</feature>